<evidence type="ECO:0000313" key="2">
    <source>
        <dbReference type="Proteomes" id="UP001501243"/>
    </source>
</evidence>
<comment type="caution">
    <text evidence="1">The sequence shown here is derived from an EMBL/GenBank/DDBJ whole genome shotgun (WGS) entry which is preliminary data.</text>
</comment>
<organism evidence="1 2">
    <name type="scientific">Hymenobacter ginsengisoli</name>
    <dbReference type="NCBI Taxonomy" id="1051626"/>
    <lineage>
        <taxon>Bacteria</taxon>
        <taxon>Pseudomonadati</taxon>
        <taxon>Bacteroidota</taxon>
        <taxon>Cytophagia</taxon>
        <taxon>Cytophagales</taxon>
        <taxon>Hymenobacteraceae</taxon>
        <taxon>Hymenobacter</taxon>
    </lineage>
</organism>
<name>A0ABP8Q6J5_9BACT</name>
<sequence>MLRFDTIKIAFPTLFLETVNYSTFTAFPSRKHVDRLNYCLANPCPGIIYIRIGDTETAIEFSAKILKAEYPQLLSTNTIRKALANIRTAFPGTFPVEEVLRVAHVLKAHQTQDFALTRPFADYASPLAGLHVSRDYRLVSYKDETLTFLQNATGRDREFLKLYDKAKEYARPANAAYRATLGAAEKQTVAAYYGDKVRAETELNGKRKLRQYFPDIPTAIMLTDLLNSTSNPLASQFAEITSQAYAAIDSPASARALAFADTLSHKDAPQFSFLKEHGFDLEKIDARLKALNVAKATQCRERKKYAALLASYLAHETDSPSVEALRELKAAISAPAL</sequence>
<protein>
    <submittedName>
        <fullName evidence="1">Uncharacterized protein</fullName>
    </submittedName>
</protein>
<dbReference type="EMBL" id="BAABGQ010000005">
    <property type="protein sequence ID" value="GAA4498305.1"/>
    <property type="molecule type" value="Genomic_DNA"/>
</dbReference>
<reference evidence="2" key="1">
    <citation type="journal article" date="2019" name="Int. J. Syst. Evol. Microbiol.">
        <title>The Global Catalogue of Microorganisms (GCM) 10K type strain sequencing project: providing services to taxonomists for standard genome sequencing and annotation.</title>
        <authorList>
            <consortium name="The Broad Institute Genomics Platform"/>
            <consortium name="The Broad Institute Genome Sequencing Center for Infectious Disease"/>
            <person name="Wu L."/>
            <person name="Ma J."/>
        </authorList>
    </citation>
    <scope>NUCLEOTIDE SEQUENCE [LARGE SCALE GENOMIC DNA]</scope>
    <source>
        <strain evidence="2">JCM 17841</strain>
    </source>
</reference>
<evidence type="ECO:0000313" key="1">
    <source>
        <dbReference type="EMBL" id="GAA4498305.1"/>
    </source>
</evidence>
<accession>A0ABP8Q6J5</accession>
<keyword evidence="2" id="KW-1185">Reference proteome</keyword>
<proteinExistence type="predicted"/>
<dbReference type="Proteomes" id="UP001501243">
    <property type="component" value="Unassembled WGS sequence"/>
</dbReference>
<gene>
    <name evidence="1" type="ORF">GCM10023172_15000</name>
</gene>